<protein>
    <submittedName>
        <fullName evidence="1">Uncharacterized protein</fullName>
    </submittedName>
</protein>
<reference evidence="1 2" key="1">
    <citation type="submission" date="2018-07" db="EMBL/GenBank/DDBJ databases">
        <title>Freshwater and sediment microbial communities from various areas in North America, analyzing microbe dynamics in response to fracking.</title>
        <authorList>
            <person name="Lamendella R."/>
        </authorList>
    </citation>
    <scope>NUCLEOTIDE SEQUENCE [LARGE SCALE GENOMIC DNA]</scope>
    <source>
        <strain evidence="1 2">105B</strain>
    </source>
</reference>
<dbReference type="RefSeq" id="WP_114435509.1">
    <property type="nucleotide sequence ID" value="NZ_QPJI01000023.1"/>
</dbReference>
<dbReference type="AlphaFoldDB" id="A0A368X8B2"/>
<sequence length="133" mass="14045">MPLTKDRMTAHRDAEVMPFAVGGGAEIFMGAQVAVNATGFLVPGAEATTLTYIGRAEEHVDNTSGANGDKIVLVRRRKAFLWKNSDADPVDQSMVGQPCYILDDETVAGTDGTGTRSESGTVLAVESAGVWVE</sequence>
<evidence type="ECO:0000313" key="2">
    <source>
        <dbReference type="Proteomes" id="UP000253647"/>
    </source>
</evidence>
<evidence type="ECO:0000313" key="1">
    <source>
        <dbReference type="EMBL" id="RCW62627.1"/>
    </source>
</evidence>
<name>A0A368X8B2_MARNT</name>
<dbReference type="Proteomes" id="UP000253647">
    <property type="component" value="Unassembled WGS sequence"/>
</dbReference>
<proteinExistence type="predicted"/>
<comment type="caution">
    <text evidence="1">The sequence shown here is derived from an EMBL/GenBank/DDBJ whole genome shotgun (WGS) entry which is preliminary data.</text>
</comment>
<organism evidence="1 2">
    <name type="scientific">Marinobacter nauticus</name>
    <name type="common">Marinobacter hydrocarbonoclasticus</name>
    <name type="synonym">Marinobacter aquaeolei</name>
    <dbReference type="NCBI Taxonomy" id="2743"/>
    <lineage>
        <taxon>Bacteria</taxon>
        <taxon>Pseudomonadati</taxon>
        <taxon>Pseudomonadota</taxon>
        <taxon>Gammaproteobacteria</taxon>
        <taxon>Pseudomonadales</taxon>
        <taxon>Marinobacteraceae</taxon>
        <taxon>Marinobacter</taxon>
    </lineage>
</organism>
<accession>A0A368X8B2</accession>
<gene>
    <name evidence="1" type="ORF">DET61_12329</name>
</gene>
<dbReference type="EMBL" id="QPJI01000023">
    <property type="protein sequence ID" value="RCW62627.1"/>
    <property type="molecule type" value="Genomic_DNA"/>
</dbReference>